<gene>
    <name evidence="2" type="ORF">J2S13_002498</name>
</gene>
<comment type="caution">
    <text evidence="2">The sequence shown here is derived from an EMBL/GenBank/DDBJ whole genome shotgun (WGS) entry which is preliminary data.</text>
</comment>
<reference evidence="2" key="1">
    <citation type="submission" date="2023-07" db="EMBL/GenBank/DDBJ databases">
        <title>Genomic Encyclopedia of Type Strains, Phase IV (KMG-IV): sequencing the most valuable type-strain genomes for metagenomic binning, comparative biology and taxonomic classification.</title>
        <authorList>
            <person name="Goeker M."/>
        </authorList>
    </citation>
    <scope>NUCLEOTIDE SEQUENCE</scope>
    <source>
        <strain evidence="2">DSM 23947</strain>
    </source>
</reference>
<keyword evidence="3" id="KW-1185">Reference proteome</keyword>
<dbReference type="NCBIfam" id="NF040877">
    <property type="entry name" value="SE1832_fam"/>
    <property type="match status" value="1"/>
</dbReference>
<dbReference type="AlphaFoldDB" id="A0AAJ1WLD7"/>
<dbReference type="Proteomes" id="UP001237207">
    <property type="component" value="Unassembled WGS sequence"/>
</dbReference>
<keyword evidence="1" id="KW-0175">Coiled coil</keyword>
<proteinExistence type="predicted"/>
<evidence type="ECO:0000313" key="2">
    <source>
        <dbReference type="EMBL" id="MDQ0216076.1"/>
    </source>
</evidence>
<accession>A0AAJ1WLD7</accession>
<evidence type="ECO:0000256" key="1">
    <source>
        <dbReference type="SAM" id="Coils"/>
    </source>
</evidence>
<protein>
    <submittedName>
        <fullName evidence="2">Uncharacterized protein</fullName>
    </submittedName>
</protein>
<dbReference type="EMBL" id="JAUSUC010000035">
    <property type="protein sequence ID" value="MDQ0216076.1"/>
    <property type="molecule type" value="Genomic_DNA"/>
</dbReference>
<dbReference type="RefSeq" id="WP_307258073.1">
    <property type="nucleotide sequence ID" value="NZ_JAUSUC010000035.1"/>
</dbReference>
<sequence>MTKAELENKIATLKMDYIRIQGDMEKLESVGRNVEATERVLIQIEEELKECNQQLAKCPS</sequence>
<evidence type="ECO:0000313" key="3">
    <source>
        <dbReference type="Proteomes" id="UP001237207"/>
    </source>
</evidence>
<dbReference type="InterPro" id="IPR048062">
    <property type="entry name" value="SE1832-like"/>
</dbReference>
<name>A0AAJ1WLD7_9BACI</name>
<feature type="coiled-coil region" evidence="1">
    <location>
        <begin position="3"/>
        <end position="54"/>
    </location>
</feature>
<organism evidence="2 3">
    <name type="scientific">Oikeobacillus pervagus</name>
    <dbReference type="NCBI Taxonomy" id="1325931"/>
    <lineage>
        <taxon>Bacteria</taxon>
        <taxon>Bacillati</taxon>
        <taxon>Bacillota</taxon>
        <taxon>Bacilli</taxon>
        <taxon>Bacillales</taxon>
        <taxon>Bacillaceae</taxon>
        <taxon>Oikeobacillus</taxon>
    </lineage>
</organism>